<keyword evidence="2" id="KW-1185">Reference proteome</keyword>
<gene>
    <name evidence="1" type="ORF">RchiOBHm_Chr3g0495541</name>
</gene>
<organism evidence="1 2">
    <name type="scientific">Rosa chinensis</name>
    <name type="common">China rose</name>
    <dbReference type="NCBI Taxonomy" id="74649"/>
    <lineage>
        <taxon>Eukaryota</taxon>
        <taxon>Viridiplantae</taxon>
        <taxon>Streptophyta</taxon>
        <taxon>Embryophyta</taxon>
        <taxon>Tracheophyta</taxon>
        <taxon>Spermatophyta</taxon>
        <taxon>Magnoliopsida</taxon>
        <taxon>eudicotyledons</taxon>
        <taxon>Gunneridae</taxon>
        <taxon>Pentapetalae</taxon>
        <taxon>rosids</taxon>
        <taxon>fabids</taxon>
        <taxon>Rosales</taxon>
        <taxon>Rosaceae</taxon>
        <taxon>Rosoideae</taxon>
        <taxon>Rosoideae incertae sedis</taxon>
        <taxon>Rosa</taxon>
    </lineage>
</organism>
<dbReference type="AlphaFoldDB" id="A0A2P6RH92"/>
<reference evidence="1 2" key="1">
    <citation type="journal article" date="2018" name="Nat. Genet.">
        <title>The Rosa genome provides new insights in the design of modern roses.</title>
        <authorList>
            <person name="Bendahmane M."/>
        </authorList>
    </citation>
    <scope>NUCLEOTIDE SEQUENCE [LARGE SCALE GENOMIC DNA]</scope>
    <source>
        <strain evidence="2">cv. Old Blush</strain>
    </source>
</reference>
<name>A0A2P6RH92_ROSCH</name>
<proteinExistence type="predicted"/>
<dbReference type="Gramene" id="PRQ45795">
    <property type="protein sequence ID" value="PRQ45795"/>
    <property type="gene ID" value="RchiOBHm_Chr3g0495541"/>
</dbReference>
<protein>
    <submittedName>
        <fullName evidence="1">Uncharacterized protein</fullName>
    </submittedName>
</protein>
<sequence length="50" mass="5994">MNFHVRLDVISGFLFFFICMSDWEEKETGLVFIFKILISLQTLYVIQYPT</sequence>
<evidence type="ECO:0000313" key="2">
    <source>
        <dbReference type="Proteomes" id="UP000238479"/>
    </source>
</evidence>
<comment type="caution">
    <text evidence="1">The sequence shown here is derived from an EMBL/GenBank/DDBJ whole genome shotgun (WGS) entry which is preliminary data.</text>
</comment>
<accession>A0A2P6RH92</accession>
<dbReference type="EMBL" id="PDCK01000041">
    <property type="protein sequence ID" value="PRQ45795.1"/>
    <property type="molecule type" value="Genomic_DNA"/>
</dbReference>
<dbReference type="Proteomes" id="UP000238479">
    <property type="component" value="Chromosome 3"/>
</dbReference>
<evidence type="ECO:0000313" key="1">
    <source>
        <dbReference type="EMBL" id="PRQ45795.1"/>
    </source>
</evidence>